<dbReference type="EMBL" id="ANJA01001035">
    <property type="protein sequence ID" value="ETO80141.1"/>
    <property type="molecule type" value="Genomic_DNA"/>
</dbReference>
<dbReference type="Proteomes" id="UP000028582">
    <property type="component" value="Unassembled WGS sequence"/>
</dbReference>
<evidence type="ECO:0008006" key="3">
    <source>
        <dbReference type="Google" id="ProtNLM"/>
    </source>
</evidence>
<organism evidence="1 2">
    <name type="scientific">Phytophthora nicotianae P1976</name>
    <dbReference type="NCBI Taxonomy" id="1317066"/>
    <lineage>
        <taxon>Eukaryota</taxon>
        <taxon>Sar</taxon>
        <taxon>Stramenopiles</taxon>
        <taxon>Oomycota</taxon>
        <taxon>Peronosporomycetes</taxon>
        <taxon>Peronosporales</taxon>
        <taxon>Peronosporaceae</taxon>
        <taxon>Phytophthora</taxon>
    </lineage>
</organism>
<accession>A0A081AMN0</accession>
<gene>
    <name evidence="1" type="ORF">F444_05305</name>
</gene>
<comment type="caution">
    <text evidence="1">The sequence shown here is derived from an EMBL/GenBank/DDBJ whole genome shotgun (WGS) entry which is preliminary data.</text>
</comment>
<proteinExistence type="predicted"/>
<reference evidence="1 2" key="1">
    <citation type="submission" date="2013-11" db="EMBL/GenBank/DDBJ databases">
        <title>The Genome Sequence of Phytophthora parasitica P1976.</title>
        <authorList>
            <consortium name="The Broad Institute Genomics Platform"/>
            <person name="Russ C."/>
            <person name="Tyler B."/>
            <person name="Panabieres F."/>
            <person name="Shan W."/>
            <person name="Tripathy S."/>
            <person name="Grunwald N."/>
            <person name="Machado M."/>
            <person name="Johnson C.S."/>
            <person name="Walker B."/>
            <person name="Young S."/>
            <person name="Zeng Q."/>
            <person name="Gargeya S."/>
            <person name="Fitzgerald M."/>
            <person name="Haas B."/>
            <person name="Abouelleil A."/>
            <person name="Allen A.W."/>
            <person name="Alvarado L."/>
            <person name="Arachchi H.M."/>
            <person name="Berlin A.M."/>
            <person name="Chapman S.B."/>
            <person name="Gainer-Dewar J."/>
            <person name="Goldberg J."/>
            <person name="Griggs A."/>
            <person name="Gujja S."/>
            <person name="Hansen M."/>
            <person name="Howarth C."/>
            <person name="Imamovic A."/>
            <person name="Ireland A."/>
            <person name="Larimer J."/>
            <person name="McCowan C."/>
            <person name="Murphy C."/>
            <person name="Pearson M."/>
            <person name="Poon T.W."/>
            <person name="Priest M."/>
            <person name="Roberts A."/>
            <person name="Saif S."/>
            <person name="Shea T."/>
            <person name="Sisk P."/>
            <person name="Sykes S."/>
            <person name="Wortman J."/>
            <person name="Nusbaum C."/>
            <person name="Birren B."/>
        </authorList>
    </citation>
    <scope>NUCLEOTIDE SEQUENCE [LARGE SCALE GENOMIC DNA]</scope>
    <source>
        <strain evidence="1 2">P1976</strain>
    </source>
</reference>
<dbReference type="AlphaFoldDB" id="A0A081AMN0"/>
<dbReference type="OrthoDB" id="126758at2759"/>
<name>A0A081AMN0_PHYNI</name>
<evidence type="ECO:0000313" key="1">
    <source>
        <dbReference type="EMBL" id="ETO80141.1"/>
    </source>
</evidence>
<protein>
    <recommendedName>
        <fullName evidence="3">PiggyBac transposable element-derived protein domain-containing protein</fullName>
    </recommendedName>
</protein>
<evidence type="ECO:0000313" key="2">
    <source>
        <dbReference type="Proteomes" id="UP000028582"/>
    </source>
</evidence>
<sequence>MNFLSALSAISTPSGSTLLSVDPPSTSRCSGRPQGSIWDEVLVEDGIVSDSKCAKIIHTSGKIYVERVRYHFTKKCVKRLYTPLITLVFRPAMKLARVREFQKLFAMWLYLTGMAFNEASHHSLVTTLHPLTPSEIVRTRQQLAGSLLDACYEDFSSKMMLKIANRRCTVVTDS</sequence>